<evidence type="ECO:0000256" key="5">
    <source>
        <dbReference type="ARBA" id="ARBA00022989"/>
    </source>
</evidence>
<dbReference type="OrthoDB" id="9783652at2"/>
<keyword evidence="6 8" id="KW-0472">Membrane</keyword>
<dbReference type="GO" id="GO:0016780">
    <property type="term" value="F:phosphotransferase activity, for other substituted phosphate groups"/>
    <property type="evidence" value="ECO:0007669"/>
    <property type="project" value="InterPro"/>
</dbReference>
<proteinExistence type="predicted"/>
<evidence type="ECO:0000256" key="1">
    <source>
        <dbReference type="ARBA" id="ARBA00004651"/>
    </source>
</evidence>
<keyword evidence="7" id="KW-0479">Metal-binding</keyword>
<dbReference type="PANTHER" id="PTHR22926">
    <property type="entry name" value="PHOSPHO-N-ACETYLMURAMOYL-PENTAPEPTIDE-TRANSFERASE"/>
    <property type="match status" value="1"/>
</dbReference>
<gene>
    <name evidence="9" type="ORF">TBC1_12789</name>
</gene>
<evidence type="ECO:0000256" key="3">
    <source>
        <dbReference type="ARBA" id="ARBA00022679"/>
    </source>
</evidence>
<dbReference type="PATRIC" id="fig|1678841.3.peg.3544"/>
<dbReference type="STRING" id="1678841.TBC1_12789"/>
<protein>
    <submittedName>
        <fullName evidence="9">UDP-N-acetylmuramyl pentapeptide phosphotransferase</fullName>
    </submittedName>
</protein>
<evidence type="ECO:0000256" key="2">
    <source>
        <dbReference type="ARBA" id="ARBA00022475"/>
    </source>
</evidence>
<evidence type="ECO:0000313" key="9">
    <source>
        <dbReference type="EMBL" id="GAP44973.1"/>
    </source>
</evidence>
<sequence length="377" mass="41955">MPHTPEWLLLPGFRIIAALAISFFVAYRFIPVIIDVARKKNLVDEPNHRTSHKGKVPTLGGIAIFAGFAIAVLAFNLSSDSLLSPVTVAGAMVIFFLGLKDDVLELSPLKKIYGQVIAGLIVILLGDLRFSSLHGLFGIYQISYIWSVLVTLFVFIVIINSFNLVDGIDGLAAGLAIVSSVFFGEWFFRAGQTGMVVMAVSLIGVLFAFLRYNLLDSRYKIFMGDTGSMLLGFILAVFTVRFNEMNVPGSPIRNMEAAPAFSFAILMVPLFDTLRLFVVRIYTKCTPFAPDRAHMHHILLKLGFNHLQSTYILMMFNIVFVLLAWRFQSLGTMKLFGLLIFSGTILTIIAFVLVSIQKRHRHLDNKQIVNQGKSRIA</sequence>
<feature type="transmembrane region" description="Helical" evidence="8">
    <location>
        <begin position="82"/>
        <end position="100"/>
    </location>
</feature>
<comment type="cofactor">
    <cofactor evidence="7">
        <name>Mg(2+)</name>
        <dbReference type="ChEBI" id="CHEBI:18420"/>
    </cofactor>
</comment>
<feature type="transmembrane region" description="Helical" evidence="8">
    <location>
        <begin position="221"/>
        <end position="240"/>
    </location>
</feature>
<dbReference type="Pfam" id="PF00953">
    <property type="entry name" value="Glycos_transf_4"/>
    <property type="match status" value="1"/>
</dbReference>
<evidence type="ECO:0000256" key="4">
    <source>
        <dbReference type="ARBA" id="ARBA00022692"/>
    </source>
</evidence>
<dbReference type="AlphaFoldDB" id="A0A0S7BWK9"/>
<feature type="binding site" evidence="7">
    <location>
        <position position="163"/>
    </location>
    <ligand>
        <name>Mg(2+)</name>
        <dbReference type="ChEBI" id="CHEBI:18420"/>
    </ligand>
</feature>
<dbReference type="InterPro" id="IPR000715">
    <property type="entry name" value="Glycosyl_transferase_4"/>
</dbReference>
<comment type="subcellular location">
    <subcellularLocation>
        <location evidence="1">Cell membrane</location>
        <topology evidence="1">Multi-pass membrane protein</topology>
    </subcellularLocation>
</comment>
<feature type="transmembrane region" description="Helical" evidence="8">
    <location>
        <begin position="335"/>
        <end position="356"/>
    </location>
</feature>
<keyword evidence="10" id="KW-1185">Reference proteome</keyword>
<evidence type="ECO:0000256" key="7">
    <source>
        <dbReference type="PIRSR" id="PIRSR600715-1"/>
    </source>
</evidence>
<feature type="transmembrane region" description="Helical" evidence="8">
    <location>
        <begin position="137"/>
        <end position="159"/>
    </location>
</feature>
<name>A0A0S7BWK9_9BACT</name>
<keyword evidence="5 8" id="KW-1133">Transmembrane helix</keyword>
<feature type="transmembrane region" description="Helical" evidence="8">
    <location>
        <begin position="260"/>
        <end position="282"/>
    </location>
</feature>
<dbReference type="GO" id="GO:0044038">
    <property type="term" value="P:cell wall macromolecule biosynthetic process"/>
    <property type="evidence" value="ECO:0007669"/>
    <property type="project" value="TreeGrafter"/>
</dbReference>
<organism evidence="9">
    <name type="scientific">Lentimicrobium saccharophilum</name>
    <dbReference type="NCBI Taxonomy" id="1678841"/>
    <lineage>
        <taxon>Bacteria</taxon>
        <taxon>Pseudomonadati</taxon>
        <taxon>Bacteroidota</taxon>
        <taxon>Bacteroidia</taxon>
        <taxon>Bacteroidales</taxon>
        <taxon>Lentimicrobiaceae</taxon>
        <taxon>Lentimicrobium</taxon>
    </lineage>
</organism>
<dbReference type="GO" id="GO:0009103">
    <property type="term" value="P:lipopolysaccharide biosynthetic process"/>
    <property type="evidence" value="ECO:0007669"/>
    <property type="project" value="TreeGrafter"/>
</dbReference>
<keyword evidence="3 9" id="KW-0808">Transferase</keyword>
<dbReference type="PANTHER" id="PTHR22926:SF3">
    <property type="entry name" value="UNDECAPRENYL-PHOSPHATE ALPHA-N-ACETYLGLUCOSAMINYL 1-PHOSPHATE TRANSFERASE"/>
    <property type="match status" value="1"/>
</dbReference>
<dbReference type="EMBL" id="DF968183">
    <property type="protein sequence ID" value="GAP44973.1"/>
    <property type="molecule type" value="Genomic_DNA"/>
</dbReference>
<reference evidence="9" key="1">
    <citation type="journal article" date="2015" name="Genome Announc.">
        <title>Draft Genome Sequence of Bacteroidales Strain TBC1, a Novel Isolate from a Methanogenic Wastewater Treatment System.</title>
        <authorList>
            <person name="Tourlousse D.M."/>
            <person name="Matsuura N."/>
            <person name="Sun L."/>
            <person name="Toyonaga M."/>
            <person name="Kuroda K."/>
            <person name="Ohashi A."/>
            <person name="Cruz R."/>
            <person name="Yamaguchi T."/>
            <person name="Sekiguchi Y."/>
        </authorList>
    </citation>
    <scope>NUCLEOTIDE SEQUENCE [LARGE SCALE GENOMIC DNA]</scope>
    <source>
        <strain evidence="9">TBC1</strain>
    </source>
</reference>
<dbReference type="CDD" id="cd06853">
    <property type="entry name" value="GT_WecA_like"/>
    <property type="match status" value="1"/>
</dbReference>
<dbReference type="Proteomes" id="UP000053091">
    <property type="component" value="Unassembled WGS sequence"/>
</dbReference>
<dbReference type="GO" id="GO:0046872">
    <property type="term" value="F:metal ion binding"/>
    <property type="evidence" value="ECO:0007669"/>
    <property type="project" value="UniProtKB-KW"/>
</dbReference>
<feature type="transmembrane region" description="Helical" evidence="8">
    <location>
        <begin position="112"/>
        <end position="131"/>
    </location>
</feature>
<feature type="transmembrane region" description="Helical" evidence="8">
    <location>
        <begin position="58"/>
        <end position="76"/>
    </location>
</feature>
<dbReference type="GO" id="GO:0005886">
    <property type="term" value="C:plasma membrane"/>
    <property type="evidence" value="ECO:0007669"/>
    <property type="project" value="UniProtKB-SubCell"/>
</dbReference>
<accession>A0A0S7BWK9</accession>
<feature type="transmembrane region" description="Helical" evidence="8">
    <location>
        <begin position="171"/>
        <end position="188"/>
    </location>
</feature>
<feature type="transmembrane region" description="Helical" evidence="8">
    <location>
        <begin position="12"/>
        <end position="37"/>
    </location>
</feature>
<keyword evidence="4 8" id="KW-0812">Transmembrane</keyword>
<feature type="binding site" evidence="7">
    <location>
        <position position="225"/>
    </location>
    <ligand>
        <name>Mg(2+)</name>
        <dbReference type="ChEBI" id="CHEBI:18420"/>
    </ligand>
</feature>
<feature type="transmembrane region" description="Helical" evidence="8">
    <location>
        <begin position="303"/>
        <end position="323"/>
    </location>
</feature>
<evidence type="ECO:0000313" key="10">
    <source>
        <dbReference type="Proteomes" id="UP000053091"/>
    </source>
</evidence>
<evidence type="ECO:0000256" key="8">
    <source>
        <dbReference type="SAM" id="Phobius"/>
    </source>
</evidence>
<dbReference type="GO" id="GO:0071555">
    <property type="term" value="P:cell wall organization"/>
    <property type="evidence" value="ECO:0007669"/>
    <property type="project" value="TreeGrafter"/>
</dbReference>
<keyword evidence="7" id="KW-0460">Magnesium</keyword>
<dbReference type="RefSeq" id="WP_062044966.1">
    <property type="nucleotide sequence ID" value="NZ_DF968183.1"/>
</dbReference>
<keyword evidence="2" id="KW-1003">Cell membrane</keyword>
<feature type="transmembrane region" description="Helical" evidence="8">
    <location>
        <begin position="194"/>
        <end position="214"/>
    </location>
</feature>
<evidence type="ECO:0000256" key="6">
    <source>
        <dbReference type="ARBA" id="ARBA00023136"/>
    </source>
</evidence>